<reference evidence="1 2" key="1">
    <citation type="journal article" date="2022" name="DNA Res.">
        <title>Chromosomal-level genome assembly of the orchid tree Bauhinia variegata (Leguminosae; Cercidoideae) supports the allotetraploid origin hypothesis of Bauhinia.</title>
        <authorList>
            <person name="Zhong Y."/>
            <person name="Chen Y."/>
            <person name="Zheng D."/>
            <person name="Pang J."/>
            <person name="Liu Y."/>
            <person name="Luo S."/>
            <person name="Meng S."/>
            <person name="Qian L."/>
            <person name="Wei D."/>
            <person name="Dai S."/>
            <person name="Zhou R."/>
        </authorList>
    </citation>
    <scope>NUCLEOTIDE SEQUENCE [LARGE SCALE GENOMIC DNA]</scope>
    <source>
        <strain evidence="1">BV-YZ2020</strain>
    </source>
</reference>
<evidence type="ECO:0000313" key="2">
    <source>
        <dbReference type="Proteomes" id="UP000828941"/>
    </source>
</evidence>
<protein>
    <submittedName>
        <fullName evidence="1">Uncharacterized protein</fullName>
    </submittedName>
</protein>
<dbReference type="EMBL" id="CM039426">
    <property type="protein sequence ID" value="KAI4357497.1"/>
    <property type="molecule type" value="Genomic_DNA"/>
</dbReference>
<keyword evidence="2" id="KW-1185">Reference proteome</keyword>
<evidence type="ECO:0000313" key="1">
    <source>
        <dbReference type="EMBL" id="KAI4357497.1"/>
    </source>
</evidence>
<name>A0ACB9QBS3_BAUVA</name>
<gene>
    <name evidence="1" type="ORF">L6164_001441</name>
</gene>
<proteinExistence type="predicted"/>
<accession>A0ACB9QBS3</accession>
<sequence length="147" mass="17166">MNKLLKWKSALTQASNLSGLDSTKIRPEPKLTKKIVEDIFKKLKRNSSYDLEGLAMGEEIACQANAYKSGIRRRLWKHEDIYQVFKKNEGKEDIHGMSLNLAKIKEIYLRPDAFERMDNLKILKFYKHFGHASRLHISDVLQIFQKS</sequence>
<dbReference type="Proteomes" id="UP000828941">
    <property type="component" value="Chromosome 1"/>
</dbReference>
<comment type="caution">
    <text evidence="1">The sequence shown here is derived from an EMBL/GenBank/DDBJ whole genome shotgun (WGS) entry which is preliminary data.</text>
</comment>
<organism evidence="1 2">
    <name type="scientific">Bauhinia variegata</name>
    <name type="common">Purple orchid tree</name>
    <name type="synonym">Phanera variegata</name>
    <dbReference type="NCBI Taxonomy" id="167791"/>
    <lineage>
        <taxon>Eukaryota</taxon>
        <taxon>Viridiplantae</taxon>
        <taxon>Streptophyta</taxon>
        <taxon>Embryophyta</taxon>
        <taxon>Tracheophyta</taxon>
        <taxon>Spermatophyta</taxon>
        <taxon>Magnoliopsida</taxon>
        <taxon>eudicotyledons</taxon>
        <taxon>Gunneridae</taxon>
        <taxon>Pentapetalae</taxon>
        <taxon>rosids</taxon>
        <taxon>fabids</taxon>
        <taxon>Fabales</taxon>
        <taxon>Fabaceae</taxon>
        <taxon>Cercidoideae</taxon>
        <taxon>Cercideae</taxon>
        <taxon>Bauhiniinae</taxon>
        <taxon>Bauhinia</taxon>
    </lineage>
</organism>